<evidence type="ECO:0000256" key="2">
    <source>
        <dbReference type="ARBA" id="ARBA00022801"/>
    </source>
</evidence>
<dbReference type="PANTHER" id="PTHR11487:SF0">
    <property type="entry name" value="S-ACYL FATTY ACID SYNTHASE THIOESTERASE, MEDIUM CHAIN"/>
    <property type="match status" value="1"/>
</dbReference>
<comment type="similarity">
    <text evidence="1">Belongs to the thioesterase family.</text>
</comment>
<dbReference type="SMART" id="SM00824">
    <property type="entry name" value="PKS_TE"/>
    <property type="match status" value="1"/>
</dbReference>
<accession>A0A0X3VRK5</accession>
<dbReference type="InterPro" id="IPR012223">
    <property type="entry name" value="TEII"/>
</dbReference>
<evidence type="ECO:0000313" key="4">
    <source>
        <dbReference type="EMBL" id="KUL47300.1"/>
    </source>
</evidence>
<gene>
    <name evidence="4" type="ORF">ADL28_33330</name>
</gene>
<comment type="caution">
    <text evidence="4">The sequence shown here is derived from an EMBL/GenBank/DDBJ whole genome shotgun (WGS) entry which is preliminary data.</text>
</comment>
<dbReference type="GO" id="GO:0008610">
    <property type="term" value="P:lipid biosynthetic process"/>
    <property type="evidence" value="ECO:0007669"/>
    <property type="project" value="TreeGrafter"/>
</dbReference>
<evidence type="ECO:0000256" key="1">
    <source>
        <dbReference type="ARBA" id="ARBA00007169"/>
    </source>
</evidence>
<dbReference type="Proteomes" id="UP000053413">
    <property type="component" value="Unassembled WGS sequence"/>
</dbReference>
<evidence type="ECO:0000313" key="5">
    <source>
        <dbReference type="Proteomes" id="UP000053413"/>
    </source>
</evidence>
<reference evidence="5" key="1">
    <citation type="submission" date="2015-10" db="EMBL/GenBank/DDBJ databases">
        <authorList>
            <person name="Ju K.-S."/>
            <person name="Doroghazi J.R."/>
            <person name="Metcalf W.W."/>
        </authorList>
    </citation>
    <scope>NUCLEOTIDE SEQUENCE [LARGE SCALE GENOMIC DNA]</scope>
    <source>
        <strain evidence="5">NRRL F-8817</strain>
    </source>
</reference>
<proteinExistence type="inferred from homology"/>
<dbReference type="RefSeq" id="WP_059147509.1">
    <property type="nucleotide sequence ID" value="NZ_LLZJ01000388.1"/>
</dbReference>
<dbReference type="OrthoDB" id="8480037at2"/>
<organism evidence="4 5">
    <name type="scientific">Streptomyces violaceusniger</name>
    <dbReference type="NCBI Taxonomy" id="68280"/>
    <lineage>
        <taxon>Bacteria</taxon>
        <taxon>Bacillati</taxon>
        <taxon>Actinomycetota</taxon>
        <taxon>Actinomycetes</taxon>
        <taxon>Kitasatosporales</taxon>
        <taxon>Streptomycetaceae</taxon>
        <taxon>Streptomyces</taxon>
        <taxon>Streptomyces violaceusniger group</taxon>
    </lineage>
</organism>
<feature type="domain" description="Thioesterase TesA-like" evidence="3">
    <location>
        <begin position="26"/>
        <end position="249"/>
    </location>
</feature>
<dbReference type="InterPro" id="IPR001031">
    <property type="entry name" value="Thioesterase"/>
</dbReference>
<dbReference type="InterPro" id="IPR029058">
    <property type="entry name" value="AB_hydrolase_fold"/>
</dbReference>
<keyword evidence="2 4" id="KW-0378">Hydrolase</keyword>
<dbReference type="Pfam" id="PF00975">
    <property type="entry name" value="Thioesterase"/>
    <property type="match status" value="1"/>
</dbReference>
<dbReference type="PANTHER" id="PTHR11487">
    <property type="entry name" value="THIOESTERASE"/>
    <property type="match status" value="1"/>
</dbReference>
<dbReference type="InterPro" id="IPR020802">
    <property type="entry name" value="TesA-like"/>
</dbReference>
<dbReference type="EMBL" id="LLZJ01000388">
    <property type="protein sequence ID" value="KUL47300.1"/>
    <property type="molecule type" value="Genomic_DNA"/>
</dbReference>
<sequence length="261" mass="28227">MALPATGESRWFRRFHPSPEADISLVCLPHAGGTASFYLPLSELLPSTVEALVVQYPGRQDRLREPCVESVPEMARAVFDVLKPLAVKRPVALFGHSMGAGVGFELAMLLERELGTTPLALFASARSAPSLQRGRTIHRLDDAGLVAELRRLSGTDTQILDEPELLQLALPSIRSDYKASETYQTEPGTALRCDIVALTGEADDHVSVEEAASWREHTTGGFDLRVFPGGHFYLADHGTAVAAAITDTLCAPRARGRQTIG</sequence>
<dbReference type="GO" id="GO:0016787">
    <property type="term" value="F:hydrolase activity"/>
    <property type="evidence" value="ECO:0007669"/>
    <property type="project" value="UniProtKB-KW"/>
</dbReference>
<dbReference type="GeneID" id="97429867"/>
<protein>
    <submittedName>
        <fullName evidence="4">Oleoyl-ACP hydrolase</fullName>
    </submittedName>
</protein>
<dbReference type="SUPFAM" id="SSF53474">
    <property type="entry name" value="alpha/beta-Hydrolases"/>
    <property type="match status" value="1"/>
</dbReference>
<dbReference type="AlphaFoldDB" id="A0A0X3VRK5"/>
<dbReference type="Gene3D" id="3.40.50.1820">
    <property type="entry name" value="alpha/beta hydrolase"/>
    <property type="match status" value="1"/>
</dbReference>
<name>A0A0X3VRK5_STRVO</name>
<evidence type="ECO:0000259" key="3">
    <source>
        <dbReference type="SMART" id="SM00824"/>
    </source>
</evidence>